<name>A0A1H2ZVF6_9FLAO</name>
<keyword evidence="2" id="KW-1185">Reference proteome</keyword>
<dbReference type="AlphaFoldDB" id="A0A1H2ZVF6"/>
<dbReference type="Proteomes" id="UP000182771">
    <property type="component" value="Unassembled WGS sequence"/>
</dbReference>
<protein>
    <submittedName>
        <fullName evidence="1">Predicted chitinase</fullName>
    </submittedName>
</protein>
<dbReference type="SUPFAM" id="SSF53955">
    <property type="entry name" value="Lysozyme-like"/>
    <property type="match status" value="2"/>
</dbReference>
<organism evidence="1 2">
    <name type="scientific">Capnocytophaga granulosa</name>
    <dbReference type="NCBI Taxonomy" id="45242"/>
    <lineage>
        <taxon>Bacteria</taxon>
        <taxon>Pseudomonadati</taxon>
        <taxon>Bacteroidota</taxon>
        <taxon>Flavobacteriia</taxon>
        <taxon>Flavobacteriales</taxon>
        <taxon>Flavobacteriaceae</taxon>
        <taxon>Capnocytophaga</taxon>
    </lineage>
</organism>
<dbReference type="RefSeq" id="WP_016421327.1">
    <property type="nucleotide sequence ID" value="NZ_FNND01000018.1"/>
</dbReference>
<dbReference type="GeneID" id="85018481"/>
<dbReference type="Gene3D" id="1.10.530.10">
    <property type="match status" value="1"/>
</dbReference>
<dbReference type="OrthoDB" id="1221248at2"/>
<dbReference type="EMBL" id="FNND01000018">
    <property type="protein sequence ID" value="SDX21592.1"/>
    <property type="molecule type" value="Genomic_DNA"/>
</dbReference>
<sequence>MIAVITLKSTGQQITAELKEKKPCFCNRDFTVQEVKDIIKGIRENDDIISRRQYIKDFPENEVAQFHKNKDGYKNNPVLIYKGKFIVKYGEQYFSLKEGVEEKIPNKVVPPNYMEKFSDFTRKGDKIFSDYYKGKTNKPEEQIELKSGEDMYEEFTKCLNYTFREYGITTCLQKIHFLAQCYVETMHFLNTIEEGGSSAYSGGIAYKGRGLIHLTHDYNYLRYYDKSCETHFYDVYVRCLKKIGNNGSMGVTECLKQCKKDKRYIEKGKDDKFRKDVDDLIAAMEKVEKFRKDVSTVMIKAVGCAGWFWKESKINDVITGIDERTIRKVTKIINGGDNGLDDRIKYTKLFAKKLNYENCTNHK</sequence>
<evidence type="ECO:0000313" key="2">
    <source>
        <dbReference type="Proteomes" id="UP000182771"/>
    </source>
</evidence>
<evidence type="ECO:0000313" key="1">
    <source>
        <dbReference type="EMBL" id="SDX21592.1"/>
    </source>
</evidence>
<dbReference type="InterPro" id="IPR023346">
    <property type="entry name" value="Lysozyme-like_dom_sf"/>
</dbReference>
<accession>A0A1H2ZVF6</accession>
<proteinExistence type="predicted"/>
<gene>
    <name evidence="1" type="ORF">SAMN05444420_1184</name>
</gene>
<reference evidence="1 2" key="1">
    <citation type="submission" date="2016-10" db="EMBL/GenBank/DDBJ databases">
        <authorList>
            <person name="Varghese N."/>
            <person name="Submissions S."/>
        </authorList>
    </citation>
    <scope>NUCLEOTIDE SEQUENCE [LARGE SCALE GENOMIC DNA]</scope>
    <source>
        <strain evidence="1 2">DSM 11449</strain>
    </source>
</reference>
<comment type="caution">
    <text evidence="1">The sequence shown here is derived from an EMBL/GenBank/DDBJ whole genome shotgun (WGS) entry which is preliminary data.</text>
</comment>